<dbReference type="EMBL" id="UOFR01000023">
    <property type="protein sequence ID" value="VAW93913.1"/>
    <property type="molecule type" value="Genomic_DNA"/>
</dbReference>
<name>A0A3B1A1B0_9ZZZZ</name>
<sequence length="142" mass="13559">MKFIFIRNILSLGLLVSTIAACGGGGGDAVVGGGGGGGGGGNGGDITISWAANREAAVNTMGGGYIVYFSQSSGFNPGDGGVSSLNVPYVSGAAAAPTSAVIPVASSGTWYVRIAAISQLDAPGSTGGSESVASSQTSVNVP</sequence>
<evidence type="ECO:0000256" key="1">
    <source>
        <dbReference type="SAM" id="MobiDB-lite"/>
    </source>
</evidence>
<accession>A0A3B1A1B0</accession>
<feature type="region of interest" description="Disordered" evidence="1">
    <location>
        <begin position="122"/>
        <end position="142"/>
    </location>
</feature>
<feature type="compositionally biased region" description="Polar residues" evidence="1">
    <location>
        <begin position="128"/>
        <end position="142"/>
    </location>
</feature>
<reference evidence="2" key="1">
    <citation type="submission" date="2018-06" db="EMBL/GenBank/DDBJ databases">
        <authorList>
            <person name="Zhirakovskaya E."/>
        </authorList>
    </citation>
    <scope>NUCLEOTIDE SEQUENCE</scope>
</reference>
<proteinExistence type="predicted"/>
<organism evidence="2">
    <name type="scientific">hydrothermal vent metagenome</name>
    <dbReference type="NCBI Taxonomy" id="652676"/>
    <lineage>
        <taxon>unclassified sequences</taxon>
        <taxon>metagenomes</taxon>
        <taxon>ecological metagenomes</taxon>
    </lineage>
</organism>
<evidence type="ECO:0008006" key="3">
    <source>
        <dbReference type="Google" id="ProtNLM"/>
    </source>
</evidence>
<dbReference type="PROSITE" id="PS51257">
    <property type="entry name" value="PROKAR_LIPOPROTEIN"/>
    <property type="match status" value="1"/>
</dbReference>
<gene>
    <name evidence="2" type="ORF">MNBD_GAMMA21-187</name>
</gene>
<evidence type="ECO:0000313" key="2">
    <source>
        <dbReference type="EMBL" id="VAW93913.1"/>
    </source>
</evidence>
<dbReference type="AlphaFoldDB" id="A0A3B1A1B0"/>
<protein>
    <recommendedName>
        <fullName evidence="3">Fibronectin type-III domain-containing protein</fullName>
    </recommendedName>
</protein>